<reference evidence="1" key="1">
    <citation type="journal article" date="2016" name="Gigascience">
        <title>De novo construction of an expanded transcriptome assembly for the western tarnished plant bug, Lygus hesperus.</title>
        <authorList>
            <person name="Tassone E.E."/>
            <person name="Geib S.M."/>
            <person name="Hall B."/>
            <person name="Fabrick J.A."/>
            <person name="Brent C.S."/>
            <person name="Hull J.J."/>
        </authorList>
    </citation>
    <scope>NUCLEOTIDE SEQUENCE</scope>
</reference>
<organism evidence="1">
    <name type="scientific">Lygus hesperus</name>
    <name type="common">Western plant bug</name>
    <dbReference type="NCBI Taxonomy" id="30085"/>
    <lineage>
        <taxon>Eukaryota</taxon>
        <taxon>Metazoa</taxon>
        <taxon>Ecdysozoa</taxon>
        <taxon>Arthropoda</taxon>
        <taxon>Hexapoda</taxon>
        <taxon>Insecta</taxon>
        <taxon>Pterygota</taxon>
        <taxon>Neoptera</taxon>
        <taxon>Paraneoptera</taxon>
        <taxon>Hemiptera</taxon>
        <taxon>Heteroptera</taxon>
        <taxon>Panheteroptera</taxon>
        <taxon>Cimicomorpha</taxon>
        <taxon>Miridae</taxon>
        <taxon>Mirini</taxon>
        <taxon>Lygus</taxon>
    </lineage>
</organism>
<feature type="non-terminal residue" evidence="1">
    <location>
        <position position="1"/>
    </location>
</feature>
<name>A0A146LWW3_LYGHE</name>
<proteinExistence type="predicted"/>
<dbReference type="AlphaFoldDB" id="A0A146LWW3"/>
<evidence type="ECO:0000313" key="1">
    <source>
        <dbReference type="EMBL" id="JAQ12138.1"/>
    </source>
</evidence>
<accession>A0A146LWW3</accession>
<protein>
    <submittedName>
        <fullName evidence="1">Uncharacterized protein</fullName>
    </submittedName>
</protein>
<dbReference type="EMBL" id="GDHC01006491">
    <property type="protein sequence ID" value="JAQ12138.1"/>
    <property type="molecule type" value="Transcribed_RNA"/>
</dbReference>
<gene>
    <name evidence="1" type="ORF">g.20009</name>
</gene>
<sequence>HHSVGLWTRNMAKNLALVFGLISFVGMVRSGSVPFYKDIMKNFTKEELTTIEEFMTVDQKPIDPADFSSKFECGESACNLCASLKIQGQTHEVCVKEYNRKSKPSGVTALYVDGKQAHEFVVFNRYCQHLWGKVSGCLAVYDRAPAVGRSCYKMDINLLYTLVTFDFNCVKHEGENIKLDTSKPHKAGQGILDVDLFGGKQPVVTVNQKDSETVKLVRTAVQELLKNFQ</sequence>